<evidence type="ECO:0000256" key="1">
    <source>
        <dbReference type="ARBA" id="ARBA00023015"/>
    </source>
</evidence>
<dbReference type="GO" id="GO:0003700">
    <property type="term" value="F:DNA-binding transcription factor activity"/>
    <property type="evidence" value="ECO:0007669"/>
    <property type="project" value="TreeGrafter"/>
</dbReference>
<evidence type="ECO:0000313" key="6">
    <source>
        <dbReference type="Proteomes" id="UP000509579"/>
    </source>
</evidence>
<evidence type="ECO:0000313" key="5">
    <source>
        <dbReference type="EMBL" id="QKV52754.1"/>
    </source>
</evidence>
<dbReference type="AlphaFoldDB" id="A0A6N1WZY8"/>
<dbReference type="SUPFAM" id="SSF53822">
    <property type="entry name" value="Periplasmic binding protein-like I"/>
    <property type="match status" value="1"/>
</dbReference>
<proteinExistence type="predicted"/>
<keyword evidence="3" id="KW-0804">Transcription</keyword>
<dbReference type="Pfam" id="PF13407">
    <property type="entry name" value="Peripla_BP_4"/>
    <property type="match status" value="1"/>
</dbReference>
<dbReference type="SMART" id="SM00354">
    <property type="entry name" value="HTH_LACI"/>
    <property type="match status" value="1"/>
</dbReference>
<dbReference type="Pfam" id="PF00356">
    <property type="entry name" value="LacI"/>
    <property type="match status" value="1"/>
</dbReference>
<dbReference type="GO" id="GO:0000976">
    <property type="term" value="F:transcription cis-regulatory region binding"/>
    <property type="evidence" value="ECO:0007669"/>
    <property type="project" value="TreeGrafter"/>
</dbReference>
<dbReference type="PROSITE" id="PS50932">
    <property type="entry name" value="HTH_LACI_2"/>
    <property type="match status" value="1"/>
</dbReference>
<dbReference type="CDD" id="cd01392">
    <property type="entry name" value="HTH_LacI"/>
    <property type="match status" value="1"/>
</dbReference>
<reference evidence="5 6" key="1">
    <citation type="submission" date="2020-06" db="EMBL/GenBank/DDBJ databases">
        <title>Acidovorax antarctica sp. nov., isolated from Corinth ice sheet soil, Antarctic Fields Peninsula.</title>
        <authorList>
            <person name="Xu Q."/>
            <person name="Peng F."/>
        </authorList>
    </citation>
    <scope>NUCLEOTIDE SEQUENCE [LARGE SCALE GENOMIC DNA]</scope>
    <source>
        <strain evidence="5 6">16-35-5</strain>
    </source>
</reference>
<gene>
    <name evidence="5" type="ORF">HUK68_07550</name>
</gene>
<dbReference type="CDD" id="cd06307">
    <property type="entry name" value="PBP1_sugar_binding"/>
    <property type="match status" value="1"/>
</dbReference>
<dbReference type="InterPro" id="IPR000843">
    <property type="entry name" value="HTH_LacI"/>
</dbReference>
<dbReference type="KEGG" id="aant:HUK68_07550"/>
<sequence length="349" mass="38194">MRADPEPQRARVADIARAAKVSTATVDRVLNRRPGVRDATAQKVLKAAAELDYLPETGLYAALAAAPMRLVFLLPDGNNRFIRMLGDTLDYSQEQLAPFNVKCRSEQFESFNPHRLAERLLRLGERCDGIVFMALEHPVVREAVSQLADRGVPTITLISDLAGSRRAAYVGLDNRAAGRTAGYLVGRFIGAGARSAKVALIAGSRSYSAHEEREAGFLHVIEEMFPALQVVGLREGHDDAQKNYTQTRTLLEQYPDLAGIYNIGGASDGVARALKETGRAHRVVFIGHGLTPDTRAMLIDGSMDAVITQSPQAAMMGCVRIFTNLRERRDAMIGVDPARTLVIFRENLP</sequence>
<feature type="domain" description="HTH lacI-type" evidence="4">
    <location>
        <begin position="10"/>
        <end position="55"/>
    </location>
</feature>
<dbReference type="PANTHER" id="PTHR30146:SF152">
    <property type="entry name" value="TRANSCRIPTIONAL REGULATORY PROTEIN"/>
    <property type="match status" value="1"/>
</dbReference>
<dbReference type="Proteomes" id="UP000509579">
    <property type="component" value="Chromosome"/>
</dbReference>
<keyword evidence="6" id="KW-1185">Reference proteome</keyword>
<name>A0A6N1WZY8_9BURK</name>
<accession>A0A6N1WZY8</accession>
<dbReference type="SUPFAM" id="SSF47413">
    <property type="entry name" value="lambda repressor-like DNA-binding domains"/>
    <property type="match status" value="1"/>
</dbReference>
<protein>
    <submittedName>
        <fullName evidence="5">LacI family DNA-binding transcriptional regulator</fullName>
    </submittedName>
</protein>
<dbReference type="Gene3D" id="1.10.260.40">
    <property type="entry name" value="lambda repressor-like DNA-binding domains"/>
    <property type="match status" value="1"/>
</dbReference>
<dbReference type="InterPro" id="IPR028082">
    <property type="entry name" value="Peripla_BP_I"/>
</dbReference>
<keyword evidence="2 5" id="KW-0238">DNA-binding</keyword>
<evidence type="ECO:0000259" key="4">
    <source>
        <dbReference type="PROSITE" id="PS50932"/>
    </source>
</evidence>
<dbReference type="InterPro" id="IPR025997">
    <property type="entry name" value="SBP_2_dom"/>
</dbReference>
<dbReference type="PANTHER" id="PTHR30146">
    <property type="entry name" value="LACI-RELATED TRANSCRIPTIONAL REPRESSOR"/>
    <property type="match status" value="1"/>
</dbReference>
<dbReference type="RefSeq" id="WP_175503631.1">
    <property type="nucleotide sequence ID" value="NZ_CP054840.1"/>
</dbReference>
<keyword evidence="1" id="KW-0805">Transcription regulation</keyword>
<evidence type="ECO:0000256" key="2">
    <source>
        <dbReference type="ARBA" id="ARBA00023125"/>
    </source>
</evidence>
<dbReference type="EMBL" id="CP054840">
    <property type="protein sequence ID" value="QKV52754.1"/>
    <property type="molecule type" value="Genomic_DNA"/>
</dbReference>
<dbReference type="InterPro" id="IPR010982">
    <property type="entry name" value="Lambda_DNA-bd_dom_sf"/>
</dbReference>
<organism evidence="5 6">
    <name type="scientific">Comamonas antarctica</name>
    <dbReference type="NCBI Taxonomy" id="2743470"/>
    <lineage>
        <taxon>Bacteria</taxon>
        <taxon>Pseudomonadati</taxon>
        <taxon>Pseudomonadota</taxon>
        <taxon>Betaproteobacteria</taxon>
        <taxon>Burkholderiales</taxon>
        <taxon>Comamonadaceae</taxon>
        <taxon>Comamonas</taxon>
    </lineage>
</organism>
<evidence type="ECO:0000256" key="3">
    <source>
        <dbReference type="ARBA" id="ARBA00023163"/>
    </source>
</evidence>
<dbReference type="PROSITE" id="PS00356">
    <property type="entry name" value="HTH_LACI_1"/>
    <property type="match status" value="1"/>
</dbReference>
<dbReference type="Gene3D" id="3.40.50.2300">
    <property type="match status" value="2"/>
</dbReference>